<keyword evidence="1" id="KW-0472">Membrane</keyword>
<proteinExistence type="predicted"/>
<sequence>MEILQILAVSAAVLLGLWFLFWFCIQVPAGMAKVRGRNAVGWVLFGLITNPIVAMLLLWLLGKKQLERA</sequence>
<evidence type="ECO:0000313" key="2">
    <source>
        <dbReference type="EMBL" id="KEO53296.1"/>
    </source>
</evidence>
<keyword evidence="3" id="KW-1185">Reference proteome</keyword>
<dbReference type="AlphaFoldDB" id="A0A074J707"/>
<organism evidence="2 3">
    <name type="scientific">Thioclava pacifica DSM 10166</name>
    <dbReference type="NCBI Taxonomy" id="1353537"/>
    <lineage>
        <taxon>Bacteria</taxon>
        <taxon>Pseudomonadati</taxon>
        <taxon>Pseudomonadota</taxon>
        <taxon>Alphaproteobacteria</taxon>
        <taxon>Rhodobacterales</taxon>
        <taxon>Paracoccaceae</taxon>
        <taxon>Thioclava</taxon>
    </lineage>
</organism>
<keyword evidence="1" id="KW-0812">Transmembrane</keyword>
<reference evidence="2 3" key="1">
    <citation type="submission" date="2013-07" db="EMBL/GenBank/DDBJ databases">
        <title>Thioclava pacifica DSM 10166 Genome Sequencing.</title>
        <authorList>
            <person name="Lai Q."/>
            <person name="Shao Z."/>
        </authorList>
    </citation>
    <scope>NUCLEOTIDE SEQUENCE [LARGE SCALE GENOMIC DNA]</scope>
    <source>
        <strain evidence="2 3">DSM 10166</strain>
    </source>
</reference>
<comment type="caution">
    <text evidence="2">The sequence shown here is derived from an EMBL/GenBank/DDBJ whole genome shotgun (WGS) entry which is preliminary data.</text>
</comment>
<keyword evidence="1" id="KW-1133">Transmembrane helix</keyword>
<dbReference type="Proteomes" id="UP000027432">
    <property type="component" value="Unassembled WGS sequence"/>
</dbReference>
<feature type="transmembrane region" description="Helical" evidence="1">
    <location>
        <begin position="42"/>
        <end position="61"/>
    </location>
</feature>
<evidence type="ECO:0000256" key="1">
    <source>
        <dbReference type="SAM" id="Phobius"/>
    </source>
</evidence>
<dbReference type="eggNOG" id="ENOG5031BHK">
    <property type="taxonomic scope" value="Bacteria"/>
</dbReference>
<evidence type="ECO:0008006" key="4">
    <source>
        <dbReference type="Google" id="ProtNLM"/>
    </source>
</evidence>
<evidence type="ECO:0000313" key="3">
    <source>
        <dbReference type="Proteomes" id="UP000027432"/>
    </source>
</evidence>
<protein>
    <recommendedName>
        <fullName evidence="4">Cardiolipin synthase N-terminal domain-containing protein</fullName>
    </recommendedName>
</protein>
<dbReference type="EMBL" id="AUND01000021">
    <property type="protein sequence ID" value="KEO53296.1"/>
    <property type="molecule type" value="Genomic_DNA"/>
</dbReference>
<accession>A0A074J707</accession>
<name>A0A074J707_9RHOB</name>
<gene>
    <name evidence="2" type="ORF">TP2_18100</name>
</gene>